<dbReference type="Proteomes" id="UP000184514">
    <property type="component" value="Unassembled WGS sequence"/>
</dbReference>
<proteinExistence type="inferred from homology"/>
<dbReference type="GO" id="GO:0006729">
    <property type="term" value="P:tetrahydrobiopterin biosynthetic process"/>
    <property type="evidence" value="ECO:0007669"/>
    <property type="project" value="InterPro"/>
</dbReference>
<dbReference type="PANTHER" id="PTHR12599:SF0">
    <property type="entry name" value="PTERIN-4-ALPHA-CARBINOLAMINE DEHYDRATASE"/>
    <property type="match status" value="1"/>
</dbReference>
<evidence type="ECO:0000256" key="1">
    <source>
        <dbReference type="ARBA" id="ARBA00001554"/>
    </source>
</evidence>
<dbReference type="EC" id="4.2.1.96" evidence="3"/>
<dbReference type="InterPro" id="IPR001533">
    <property type="entry name" value="Pterin_deHydtase"/>
</dbReference>
<evidence type="ECO:0000313" key="5">
    <source>
        <dbReference type="EMBL" id="OJI93161.1"/>
    </source>
</evidence>
<dbReference type="Pfam" id="PF01329">
    <property type="entry name" value="Pterin_4a"/>
    <property type="match status" value="1"/>
</dbReference>
<dbReference type="SUPFAM" id="SSF55248">
    <property type="entry name" value="PCD-like"/>
    <property type="match status" value="1"/>
</dbReference>
<dbReference type="CDD" id="cd00914">
    <property type="entry name" value="PCD_DCoH_subfamily_b"/>
    <property type="match status" value="1"/>
</dbReference>
<dbReference type="RefSeq" id="WP_072631153.1">
    <property type="nucleotide sequence ID" value="NZ_MLCB01000154.1"/>
</dbReference>
<name>A0A1L9NVA9_9RHOB</name>
<keyword evidence="4 5" id="KW-0456">Lyase</keyword>
<accession>A0A1L9NVA9</accession>
<reference evidence="5 6" key="1">
    <citation type="submission" date="2016-10" db="EMBL/GenBank/DDBJ databases">
        <title>Genome sequence of Planktotalea frisia SH6-1.</title>
        <authorList>
            <person name="Poehlein A."/>
            <person name="Bakenhus I."/>
            <person name="Voget S."/>
            <person name="Brinkhoff T."/>
            <person name="Simon M."/>
        </authorList>
    </citation>
    <scope>NUCLEOTIDE SEQUENCE [LARGE SCALE GENOMIC DNA]</scope>
    <source>
        <strain evidence="5 6">SH6-1</strain>
    </source>
</reference>
<protein>
    <recommendedName>
        <fullName evidence="3">4a-hydroxytetrahydrobiopterin dehydratase</fullName>
        <ecNumber evidence="3">4.2.1.96</ecNumber>
    </recommendedName>
</protein>
<evidence type="ECO:0000256" key="3">
    <source>
        <dbReference type="ARBA" id="ARBA00013252"/>
    </source>
</evidence>
<dbReference type="Gene3D" id="3.30.1360.20">
    <property type="entry name" value="Transcriptional coactivator/pterin dehydratase"/>
    <property type="match status" value="1"/>
</dbReference>
<organism evidence="5 6">
    <name type="scientific">Planktotalea frisia</name>
    <dbReference type="NCBI Taxonomy" id="696762"/>
    <lineage>
        <taxon>Bacteria</taxon>
        <taxon>Pseudomonadati</taxon>
        <taxon>Pseudomonadota</taxon>
        <taxon>Alphaproteobacteria</taxon>
        <taxon>Rhodobacterales</taxon>
        <taxon>Paracoccaceae</taxon>
        <taxon>Planktotalea</taxon>
    </lineage>
</organism>
<dbReference type="NCBIfam" id="NF002018">
    <property type="entry name" value="PRK00823.1-3"/>
    <property type="match status" value="1"/>
</dbReference>
<dbReference type="AlphaFoldDB" id="A0A1L9NVA9"/>
<dbReference type="STRING" id="696762.PFRI_26200"/>
<gene>
    <name evidence="5" type="primary">phhB</name>
    <name evidence="5" type="ORF">PFRI_26200</name>
</gene>
<keyword evidence="6" id="KW-1185">Reference proteome</keyword>
<comment type="catalytic activity">
    <reaction evidence="1">
        <text>(4aS,6R)-4a-hydroxy-L-erythro-5,6,7,8-tetrahydrobiopterin = (6R)-L-erythro-6,7-dihydrobiopterin + H2O</text>
        <dbReference type="Rhea" id="RHEA:11920"/>
        <dbReference type="ChEBI" id="CHEBI:15377"/>
        <dbReference type="ChEBI" id="CHEBI:15642"/>
        <dbReference type="ChEBI" id="CHEBI:43120"/>
        <dbReference type="EC" id="4.2.1.96"/>
    </reaction>
</comment>
<evidence type="ECO:0000256" key="2">
    <source>
        <dbReference type="ARBA" id="ARBA00006472"/>
    </source>
</evidence>
<comment type="similarity">
    <text evidence="2">Belongs to the pterin-4-alpha-carbinolamine dehydratase family.</text>
</comment>
<evidence type="ECO:0000256" key="4">
    <source>
        <dbReference type="ARBA" id="ARBA00023239"/>
    </source>
</evidence>
<dbReference type="GO" id="GO:0008124">
    <property type="term" value="F:4-alpha-hydroxytetrahydrobiopterin dehydratase activity"/>
    <property type="evidence" value="ECO:0007669"/>
    <property type="project" value="UniProtKB-EC"/>
</dbReference>
<dbReference type="EMBL" id="MLCB01000154">
    <property type="protein sequence ID" value="OJI93161.1"/>
    <property type="molecule type" value="Genomic_DNA"/>
</dbReference>
<dbReference type="PANTHER" id="PTHR12599">
    <property type="entry name" value="PTERIN-4-ALPHA-CARBINOLAMINE DEHYDRATASE"/>
    <property type="match status" value="1"/>
</dbReference>
<comment type="caution">
    <text evidence="5">The sequence shown here is derived from an EMBL/GenBank/DDBJ whole genome shotgun (WGS) entry which is preliminary data.</text>
</comment>
<sequence length="96" mass="11107">MSETLFDDTRGPLLDPLFANGWSMVEGRDAIEKHFKFKNFADAFGWMTRAAIWSEKWDHHPEWFNVYNKVHVILTTHSIDGLSALDAKLARKLDSL</sequence>
<dbReference type="InterPro" id="IPR036428">
    <property type="entry name" value="PCD_sf"/>
</dbReference>
<evidence type="ECO:0000313" key="6">
    <source>
        <dbReference type="Proteomes" id="UP000184514"/>
    </source>
</evidence>
<dbReference type="OrthoDB" id="9794987at2"/>